<reference evidence="2" key="1">
    <citation type="submission" date="2018-01" db="EMBL/GenBank/DDBJ databases">
        <title>An insight into the sialome of Amazonian anophelines.</title>
        <authorList>
            <person name="Ribeiro J.M."/>
            <person name="Scarpassa V."/>
            <person name="Calvo E."/>
        </authorList>
    </citation>
    <scope>NUCLEOTIDE SEQUENCE</scope>
    <source>
        <tissue evidence="2">Salivary glands</tissue>
    </source>
</reference>
<dbReference type="AlphaFoldDB" id="A0A2M3ZX37"/>
<dbReference type="EMBL" id="GGFM01012318">
    <property type="protein sequence ID" value="MBW33069.1"/>
    <property type="molecule type" value="Transcribed_RNA"/>
</dbReference>
<name>A0A2M3ZX37_9DIPT</name>
<sequence length="72" mass="7735">MRPFRLRGGSQLTIRLFIVISLKRSCVGGPGSPASVCTVIGADRGPSPAGLNASIWIRYSVYLSRKTRLCAV</sequence>
<evidence type="ECO:0000256" key="1">
    <source>
        <dbReference type="SAM" id="SignalP"/>
    </source>
</evidence>
<accession>A0A2M3ZX37</accession>
<protein>
    <submittedName>
        <fullName evidence="2">Putative secreted peptide</fullName>
    </submittedName>
</protein>
<organism evidence="2">
    <name type="scientific">Anopheles braziliensis</name>
    <dbReference type="NCBI Taxonomy" id="58242"/>
    <lineage>
        <taxon>Eukaryota</taxon>
        <taxon>Metazoa</taxon>
        <taxon>Ecdysozoa</taxon>
        <taxon>Arthropoda</taxon>
        <taxon>Hexapoda</taxon>
        <taxon>Insecta</taxon>
        <taxon>Pterygota</taxon>
        <taxon>Neoptera</taxon>
        <taxon>Endopterygota</taxon>
        <taxon>Diptera</taxon>
        <taxon>Nematocera</taxon>
        <taxon>Culicoidea</taxon>
        <taxon>Culicidae</taxon>
        <taxon>Anophelinae</taxon>
        <taxon>Anopheles</taxon>
    </lineage>
</organism>
<feature type="signal peptide" evidence="1">
    <location>
        <begin position="1"/>
        <end position="28"/>
    </location>
</feature>
<feature type="chain" id="PRO_5014766336" evidence="1">
    <location>
        <begin position="29"/>
        <end position="72"/>
    </location>
</feature>
<proteinExistence type="predicted"/>
<keyword evidence="1" id="KW-0732">Signal</keyword>
<evidence type="ECO:0000313" key="2">
    <source>
        <dbReference type="EMBL" id="MBW33069.1"/>
    </source>
</evidence>